<dbReference type="EMBL" id="MRCE01000018">
    <property type="protein sequence ID" value="OKH36066.1"/>
    <property type="molecule type" value="Genomic_DNA"/>
</dbReference>
<evidence type="ECO:0000313" key="2">
    <source>
        <dbReference type="Proteomes" id="UP000185860"/>
    </source>
</evidence>
<dbReference type="AlphaFoldDB" id="A0A1U7IGD8"/>
<comment type="caution">
    <text evidence="1">The sequence shown here is derived from an EMBL/GenBank/DDBJ whole genome shotgun (WGS) entry which is preliminary data.</text>
</comment>
<organism evidence="1 2">
    <name type="scientific">[Phormidium ambiguum] IAM M-71</name>
    <dbReference type="NCBI Taxonomy" id="454136"/>
    <lineage>
        <taxon>Bacteria</taxon>
        <taxon>Bacillati</taxon>
        <taxon>Cyanobacteriota</taxon>
        <taxon>Cyanophyceae</taxon>
        <taxon>Oscillatoriophycideae</taxon>
        <taxon>Aerosakkonematales</taxon>
        <taxon>Aerosakkonemataceae</taxon>
        <taxon>Floridanema</taxon>
    </lineage>
</organism>
<accession>A0A1U7IGD8</accession>
<evidence type="ECO:0000313" key="1">
    <source>
        <dbReference type="EMBL" id="OKH36066.1"/>
    </source>
</evidence>
<protein>
    <submittedName>
        <fullName evidence="1">Uncharacterized protein</fullName>
    </submittedName>
</protein>
<gene>
    <name evidence="1" type="ORF">NIES2119_18945</name>
</gene>
<dbReference type="STRING" id="454136.NIES2119_18945"/>
<proteinExistence type="predicted"/>
<reference evidence="1 2" key="1">
    <citation type="submission" date="2016-11" db="EMBL/GenBank/DDBJ databases">
        <title>Draft Genome Sequences of Nine Cyanobacterial Strains from Diverse Habitats.</title>
        <authorList>
            <person name="Zhu T."/>
            <person name="Hou S."/>
            <person name="Lu X."/>
            <person name="Hess W.R."/>
        </authorList>
    </citation>
    <scope>NUCLEOTIDE SEQUENCE [LARGE SCALE GENOMIC DNA]</scope>
    <source>
        <strain evidence="1 2">IAM M-71</strain>
    </source>
</reference>
<name>A0A1U7IGD8_9CYAN</name>
<dbReference type="Proteomes" id="UP000185860">
    <property type="component" value="Unassembled WGS sequence"/>
</dbReference>
<sequence>MLSLTKPSLCFQTIFDGILNVWQKQESRKQNQIIINDFGQSRSDLHVFGQGQAVVPIAAQFPSVFYLLPYISWQVLQKLIILWVNFSKHL</sequence>